<evidence type="ECO:0000313" key="2">
    <source>
        <dbReference type="Proteomes" id="UP000250321"/>
    </source>
</evidence>
<dbReference type="OrthoDB" id="1304349at2759"/>
<evidence type="ECO:0000313" key="1">
    <source>
        <dbReference type="EMBL" id="PQP94492.1"/>
    </source>
</evidence>
<gene>
    <name evidence="1" type="ORF">Pyn_35400</name>
</gene>
<keyword evidence="2" id="KW-1185">Reference proteome</keyword>
<protein>
    <submittedName>
        <fullName evidence="1">Premnaspirodiene oxygenase</fullName>
    </submittedName>
</protein>
<organism evidence="1 2">
    <name type="scientific">Prunus yedoensis var. nudiflora</name>
    <dbReference type="NCBI Taxonomy" id="2094558"/>
    <lineage>
        <taxon>Eukaryota</taxon>
        <taxon>Viridiplantae</taxon>
        <taxon>Streptophyta</taxon>
        <taxon>Embryophyta</taxon>
        <taxon>Tracheophyta</taxon>
        <taxon>Spermatophyta</taxon>
        <taxon>Magnoliopsida</taxon>
        <taxon>eudicotyledons</taxon>
        <taxon>Gunneridae</taxon>
        <taxon>Pentapetalae</taxon>
        <taxon>rosids</taxon>
        <taxon>fabids</taxon>
        <taxon>Rosales</taxon>
        <taxon>Rosaceae</taxon>
        <taxon>Amygdaloideae</taxon>
        <taxon>Amygdaleae</taxon>
        <taxon>Prunus</taxon>
    </lineage>
</organism>
<dbReference type="EMBL" id="PJQY01002342">
    <property type="protein sequence ID" value="PQP94492.1"/>
    <property type="molecule type" value="Genomic_DNA"/>
</dbReference>
<reference evidence="1 2" key="1">
    <citation type="submission" date="2018-02" db="EMBL/GenBank/DDBJ databases">
        <title>Draft genome of wild Prunus yedoensis var. nudiflora.</title>
        <authorList>
            <person name="Baek S."/>
            <person name="Kim J.-H."/>
            <person name="Choi K."/>
            <person name="Kim G.-B."/>
            <person name="Cho A."/>
            <person name="Jang H."/>
            <person name="Shin C.-H."/>
            <person name="Yu H.-J."/>
            <person name="Mun J.-H."/>
        </authorList>
    </citation>
    <scope>NUCLEOTIDE SEQUENCE [LARGE SCALE GENOMIC DNA]</scope>
    <source>
        <strain evidence="2">cv. Jeju island</strain>
        <tissue evidence="1">Leaf</tissue>
    </source>
</reference>
<accession>A0A314XKL8</accession>
<comment type="caution">
    <text evidence="1">The sequence shown here is derived from an EMBL/GenBank/DDBJ whole genome shotgun (WGS) entry which is preliminary data.</text>
</comment>
<dbReference type="AlphaFoldDB" id="A0A314XKL8"/>
<dbReference type="Proteomes" id="UP000250321">
    <property type="component" value="Unassembled WGS sequence"/>
</dbReference>
<name>A0A314XKL8_PRUYE</name>
<proteinExistence type="predicted"/>
<sequence length="59" mass="6822">MSGHSIWGNMIELAPSQLLCHFDWKLANGIKPEEVDMTETFGDLYLIARPRFRLLNESE</sequence>